<proteinExistence type="predicted"/>
<dbReference type="EMBL" id="JAWWNJ010000055">
    <property type="protein sequence ID" value="KAK7014942.1"/>
    <property type="molecule type" value="Genomic_DNA"/>
</dbReference>
<dbReference type="Proteomes" id="UP001362999">
    <property type="component" value="Unassembled WGS sequence"/>
</dbReference>
<organism evidence="1 2">
    <name type="scientific">Favolaschia claudopus</name>
    <dbReference type="NCBI Taxonomy" id="2862362"/>
    <lineage>
        <taxon>Eukaryota</taxon>
        <taxon>Fungi</taxon>
        <taxon>Dikarya</taxon>
        <taxon>Basidiomycota</taxon>
        <taxon>Agaricomycotina</taxon>
        <taxon>Agaricomycetes</taxon>
        <taxon>Agaricomycetidae</taxon>
        <taxon>Agaricales</taxon>
        <taxon>Marasmiineae</taxon>
        <taxon>Mycenaceae</taxon>
        <taxon>Favolaschia</taxon>
    </lineage>
</organism>
<sequence length="158" mass="17380">IEYKPRSSFSLLDSRSSIFTVPRSLSALVENFKSYSGSEEVWRPGIDAIIACCGRILTKLILPPSETSESSKLRTPPSFPVSWLRRQALPQARKSSPVRTSSPQIFLVVSSSRLKHACSYLQVSRLKVPCTSSLHSSPSSPSSCYQVCTQVLKEQGSS</sequence>
<dbReference type="AlphaFoldDB" id="A0AAW0APS8"/>
<evidence type="ECO:0000313" key="2">
    <source>
        <dbReference type="Proteomes" id="UP001362999"/>
    </source>
</evidence>
<evidence type="ECO:0000313" key="1">
    <source>
        <dbReference type="EMBL" id="KAK7014942.1"/>
    </source>
</evidence>
<reference evidence="1 2" key="1">
    <citation type="journal article" date="2024" name="J Genomics">
        <title>Draft genome sequencing and assembly of Favolaschia claudopus CIRM-BRFM 2984 isolated from oak limbs.</title>
        <authorList>
            <person name="Navarro D."/>
            <person name="Drula E."/>
            <person name="Chaduli D."/>
            <person name="Cazenave R."/>
            <person name="Ahrendt S."/>
            <person name="Wang J."/>
            <person name="Lipzen A."/>
            <person name="Daum C."/>
            <person name="Barry K."/>
            <person name="Grigoriev I.V."/>
            <person name="Favel A."/>
            <person name="Rosso M.N."/>
            <person name="Martin F."/>
        </authorList>
    </citation>
    <scope>NUCLEOTIDE SEQUENCE [LARGE SCALE GENOMIC DNA]</scope>
    <source>
        <strain evidence="1 2">CIRM-BRFM 2984</strain>
    </source>
</reference>
<name>A0AAW0APS8_9AGAR</name>
<accession>A0AAW0APS8</accession>
<feature type="non-terminal residue" evidence="1">
    <location>
        <position position="1"/>
    </location>
</feature>
<keyword evidence="2" id="KW-1185">Reference proteome</keyword>
<protein>
    <submittedName>
        <fullName evidence="1">Uncharacterized protein</fullName>
    </submittedName>
</protein>
<comment type="caution">
    <text evidence="1">The sequence shown here is derived from an EMBL/GenBank/DDBJ whole genome shotgun (WGS) entry which is preliminary data.</text>
</comment>
<gene>
    <name evidence="1" type="ORF">R3P38DRAFT_3362064</name>
</gene>